<proteinExistence type="predicted"/>
<protein>
    <submittedName>
        <fullName evidence="1">Uncharacterized protein</fullName>
    </submittedName>
</protein>
<reference evidence="1 2" key="1">
    <citation type="submission" date="2019-02" db="EMBL/GenBank/DDBJ databases">
        <title>Deep-cultivation of Planctomycetes and their phenomic and genomic characterization uncovers novel biology.</title>
        <authorList>
            <person name="Wiegand S."/>
            <person name="Jogler M."/>
            <person name="Boedeker C."/>
            <person name="Pinto D."/>
            <person name="Vollmers J."/>
            <person name="Rivas-Marin E."/>
            <person name="Kohn T."/>
            <person name="Peeters S.H."/>
            <person name="Heuer A."/>
            <person name="Rast P."/>
            <person name="Oberbeckmann S."/>
            <person name="Bunk B."/>
            <person name="Jeske O."/>
            <person name="Meyerdierks A."/>
            <person name="Storesund J.E."/>
            <person name="Kallscheuer N."/>
            <person name="Luecker S."/>
            <person name="Lage O.M."/>
            <person name="Pohl T."/>
            <person name="Merkel B.J."/>
            <person name="Hornburger P."/>
            <person name="Mueller R.-W."/>
            <person name="Bruemmer F."/>
            <person name="Labrenz M."/>
            <person name="Spormann A.M."/>
            <person name="Op Den Camp H."/>
            <person name="Overmann J."/>
            <person name="Amann R."/>
            <person name="Jetten M.S.M."/>
            <person name="Mascher T."/>
            <person name="Medema M.H."/>
            <person name="Devos D.P."/>
            <person name="Kaster A.-K."/>
            <person name="Ovreas L."/>
            <person name="Rohde M."/>
            <person name="Galperin M.Y."/>
            <person name="Jogler C."/>
        </authorList>
    </citation>
    <scope>NUCLEOTIDE SEQUENCE [LARGE SCALE GENOMIC DNA]</scope>
    <source>
        <strain evidence="1 2">Pla22</strain>
    </source>
</reference>
<dbReference type="EMBL" id="SJPI01000002">
    <property type="protein sequence ID" value="TWT50421.1"/>
    <property type="molecule type" value="Genomic_DNA"/>
</dbReference>
<gene>
    <name evidence="1" type="ORF">Pla22_31640</name>
</gene>
<dbReference type="AlphaFoldDB" id="A0A5C5WK85"/>
<keyword evidence="2" id="KW-1185">Reference proteome</keyword>
<sequence length="66" mass="7153">MNQSARAAANVWGRSMVIAKRTQWLSNLETGGLESSGLETGGLKSNSWKRVFEASLVATESRLQQG</sequence>
<organism evidence="1 2">
    <name type="scientific">Rubripirellula amarantea</name>
    <dbReference type="NCBI Taxonomy" id="2527999"/>
    <lineage>
        <taxon>Bacteria</taxon>
        <taxon>Pseudomonadati</taxon>
        <taxon>Planctomycetota</taxon>
        <taxon>Planctomycetia</taxon>
        <taxon>Pirellulales</taxon>
        <taxon>Pirellulaceae</taxon>
        <taxon>Rubripirellula</taxon>
    </lineage>
</organism>
<name>A0A5C5WK85_9BACT</name>
<evidence type="ECO:0000313" key="2">
    <source>
        <dbReference type="Proteomes" id="UP000316598"/>
    </source>
</evidence>
<dbReference type="Proteomes" id="UP000316598">
    <property type="component" value="Unassembled WGS sequence"/>
</dbReference>
<evidence type="ECO:0000313" key="1">
    <source>
        <dbReference type="EMBL" id="TWT50421.1"/>
    </source>
</evidence>
<accession>A0A5C5WK85</accession>
<dbReference type="RefSeq" id="WP_146515652.1">
    <property type="nucleotide sequence ID" value="NZ_SJPI01000002.1"/>
</dbReference>
<comment type="caution">
    <text evidence="1">The sequence shown here is derived from an EMBL/GenBank/DDBJ whole genome shotgun (WGS) entry which is preliminary data.</text>
</comment>